<name>U2YHP2_9SPHN</name>
<keyword evidence="4" id="KW-0677">Repeat</keyword>
<dbReference type="InterPro" id="IPR006037">
    <property type="entry name" value="RCK_C"/>
</dbReference>
<evidence type="ECO:0000256" key="5">
    <source>
        <dbReference type="ARBA" id="ARBA00022989"/>
    </source>
</evidence>
<gene>
    <name evidence="9" type="ORF">NT2_01_02100</name>
</gene>
<feature type="transmembrane region" description="Helical" evidence="7">
    <location>
        <begin position="438"/>
        <end position="456"/>
    </location>
</feature>
<comment type="subcellular location">
    <subcellularLocation>
        <location evidence="1">Membrane</location>
        <topology evidence="1">Multi-pass membrane protein</topology>
    </subcellularLocation>
</comment>
<keyword evidence="6 7" id="KW-0472">Membrane</keyword>
<evidence type="ECO:0000256" key="1">
    <source>
        <dbReference type="ARBA" id="ARBA00004141"/>
    </source>
</evidence>
<keyword evidence="5 7" id="KW-1133">Transmembrane helix</keyword>
<evidence type="ECO:0000256" key="2">
    <source>
        <dbReference type="ARBA" id="ARBA00022448"/>
    </source>
</evidence>
<feature type="transmembrane region" description="Helical" evidence="7">
    <location>
        <begin position="476"/>
        <end position="496"/>
    </location>
</feature>
<feature type="transmembrane region" description="Helical" evidence="7">
    <location>
        <begin position="28"/>
        <end position="50"/>
    </location>
</feature>
<keyword evidence="10" id="KW-1185">Reference proteome</keyword>
<dbReference type="eggNOG" id="COG0471">
    <property type="taxonomic scope" value="Bacteria"/>
</dbReference>
<protein>
    <submittedName>
        <fullName evidence="9">Putative transporter</fullName>
    </submittedName>
</protein>
<dbReference type="KEGG" id="ntd:EGO55_16095"/>
<feature type="domain" description="RCK C-terminal" evidence="8">
    <location>
        <begin position="205"/>
        <end position="288"/>
    </location>
</feature>
<feature type="domain" description="RCK C-terminal" evidence="8">
    <location>
        <begin position="291"/>
        <end position="376"/>
    </location>
</feature>
<keyword evidence="2" id="KW-0813">Transport</keyword>
<dbReference type="InterPro" id="IPR036721">
    <property type="entry name" value="RCK_C_sf"/>
</dbReference>
<accession>U2YHP2</accession>
<feature type="transmembrane region" description="Helical" evidence="7">
    <location>
        <begin position="561"/>
        <end position="579"/>
    </location>
</feature>
<evidence type="ECO:0000313" key="9">
    <source>
        <dbReference type="EMBL" id="GAD47442.1"/>
    </source>
</evidence>
<dbReference type="GO" id="GO:0006813">
    <property type="term" value="P:potassium ion transport"/>
    <property type="evidence" value="ECO:0007669"/>
    <property type="project" value="InterPro"/>
</dbReference>
<dbReference type="InterPro" id="IPR004680">
    <property type="entry name" value="Cit_transptr-like_dom"/>
</dbReference>
<dbReference type="GO" id="GO:0005886">
    <property type="term" value="C:plasma membrane"/>
    <property type="evidence" value="ECO:0007669"/>
    <property type="project" value="TreeGrafter"/>
</dbReference>
<keyword evidence="3 7" id="KW-0812">Transmembrane</keyword>
<dbReference type="InterPro" id="IPR051679">
    <property type="entry name" value="DASS-Related_Transporters"/>
</dbReference>
<evidence type="ECO:0000313" key="10">
    <source>
        <dbReference type="Proteomes" id="UP000016568"/>
    </source>
</evidence>
<feature type="transmembrane region" description="Helical" evidence="7">
    <location>
        <begin position="88"/>
        <end position="107"/>
    </location>
</feature>
<evidence type="ECO:0000256" key="6">
    <source>
        <dbReference type="ARBA" id="ARBA00023136"/>
    </source>
</evidence>
<proteinExistence type="predicted"/>
<evidence type="ECO:0000259" key="8">
    <source>
        <dbReference type="PROSITE" id="PS51202"/>
    </source>
</evidence>
<dbReference type="SUPFAM" id="SSF116726">
    <property type="entry name" value="TrkA C-terminal domain-like"/>
    <property type="match status" value="2"/>
</dbReference>
<feature type="transmembrane region" description="Helical" evidence="7">
    <location>
        <begin position="413"/>
        <end position="431"/>
    </location>
</feature>
<dbReference type="OrthoDB" id="9809303at2"/>
<dbReference type="AlphaFoldDB" id="U2YHP2"/>
<dbReference type="EMBL" id="BASZ01000001">
    <property type="protein sequence ID" value="GAD47442.1"/>
    <property type="molecule type" value="Genomic_DNA"/>
</dbReference>
<dbReference type="RefSeq" id="WP_021688349.1">
    <property type="nucleotide sequence ID" value="NZ_BASZ01000001.1"/>
</dbReference>
<dbReference type="GO" id="GO:0008324">
    <property type="term" value="F:monoatomic cation transmembrane transporter activity"/>
    <property type="evidence" value="ECO:0007669"/>
    <property type="project" value="InterPro"/>
</dbReference>
<evidence type="ECO:0000256" key="3">
    <source>
        <dbReference type="ARBA" id="ARBA00022692"/>
    </source>
</evidence>
<feature type="transmembrane region" description="Helical" evidence="7">
    <location>
        <begin position="523"/>
        <end position="541"/>
    </location>
</feature>
<organism evidence="9 10">
    <name type="scientific">Caenibius tardaugens NBRC 16725</name>
    <dbReference type="NCBI Taxonomy" id="1219035"/>
    <lineage>
        <taxon>Bacteria</taxon>
        <taxon>Pseudomonadati</taxon>
        <taxon>Pseudomonadota</taxon>
        <taxon>Alphaproteobacteria</taxon>
        <taxon>Sphingomonadales</taxon>
        <taxon>Erythrobacteraceae</taxon>
        <taxon>Caenibius</taxon>
    </lineage>
</organism>
<dbReference type="Pfam" id="PF03600">
    <property type="entry name" value="CitMHS"/>
    <property type="match status" value="1"/>
</dbReference>
<feature type="transmembrane region" description="Helical" evidence="7">
    <location>
        <begin position="172"/>
        <end position="196"/>
    </location>
</feature>
<feature type="transmembrane region" description="Helical" evidence="7">
    <location>
        <begin position="137"/>
        <end position="160"/>
    </location>
</feature>
<evidence type="ECO:0000256" key="7">
    <source>
        <dbReference type="SAM" id="Phobius"/>
    </source>
</evidence>
<evidence type="ECO:0000256" key="4">
    <source>
        <dbReference type="ARBA" id="ARBA00022737"/>
    </source>
</evidence>
<feature type="transmembrane region" description="Helical" evidence="7">
    <location>
        <begin position="6"/>
        <end position="21"/>
    </location>
</feature>
<dbReference type="PANTHER" id="PTHR43652">
    <property type="entry name" value="BASIC AMINO ACID ANTIPORTER YFCC-RELATED"/>
    <property type="match status" value="1"/>
</dbReference>
<dbReference type="Gene3D" id="3.30.70.1450">
    <property type="entry name" value="Regulator of K+ conductance, C-terminal domain"/>
    <property type="match status" value="2"/>
</dbReference>
<dbReference type="Proteomes" id="UP000016568">
    <property type="component" value="Unassembled WGS sequence"/>
</dbReference>
<reference evidence="9 10" key="1">
    <citation type="submission" date="2013-09" db="EMBL/GenBank/DDBJ databases">
        <title>Whole genome shotgun sequence of Novosphingobium tardaugens NBRC 16725.</title>
        <authorList>
            <person name="Isaki S."/>
            <person name="Hosoyama A."/>
            <person name="Tsuchikane K."/>
            <person name="Katsumata H."/>
            <person name="Ando Y."/>
            <person name="Yamazaki S."/>
            <person name="Fujita N."/>
        </authorList>
    </citation>
    <scope>NUCLEOTIDE SEQUENCE [LARGE SCALE GENOMIC DNA]</scope>
    <source>
        <strain evidence="9 10">NBRC 16725</strain>
    </source>
</reference>
<dbReference type="PANTHER" id="PTHR43652:SF2">
    <property type="entry name" value="BASIC AMINO ACID ANTIPORTER YFCC-RELATED"/>
    <property type="match status" value="1"/>
</dbReference>
<feature type="transmembrane region" description="Helical" evidence="7">
    <location>
        <begin position="56"/>
        <end position="76"/>
    </location>
</feature>
<sequence>MTFDQWMIIAILLTMLVVYATERFRVELVAMCGLAAGYLTGVVPVQNMFAGFSSPAVITVAEVLLIVSALSATRVIDDVARRIAGRTTNEIAVLAVLCCTGAFISIFMNNIGALALMFPVTLSVCARLNIPPGRVLMALSFATLLGGTCSLTGTPANLVVNQWKIAETGASFGYFELALVGGPVALAGLACIILAAPRLFRHFAAPETPFETGPTDFLAEMEVPDGSPLVGMHLPQAEDRLTIAIHGVLRHGAHVFARRGDIVLAPGDALLVEAGLTHLDELQDNGTLQGYHFERHPDDGPVERMEVVVMPESLLLGSRISDVMAFAERPVRVVGLASRRRRIEGRFEDLQIGMGDVLVLAGERAAMREVANDCGVLPLSSRRAPRRARAAWPSVAAFAGGILLTAFDIVPAELAFGAVVIAMVMLGSLNLRSALQDMNWTIVLLLACMIPLGLAVEDTGAARVIANALAEYLPSTHPAMVATMVLLLAVTITPFIDNVSTAVVLSPIAVGVSSRTGIPVEPLLMAVAIGASLDFLTPFGHHNNTVVMGAAGYRFRDFPRLGAPLLAICVSVAIACFMLM</sequence>
<dbReference type="Pfam" id="PF02080">
    <property type="entry name" value="TrkA_C"/>
    <property type="match status" value="1"/>
</dbReference>
<comment type="caution">
    <text evidence="9">The sequence shown here is derived from an EMBL/GenBank/DDBJ whole genome shotgun (WGS) entry which is preliminary data.</text>
</comment>
<dbReference type="PROSITE" id="PS51202">
    <property type="entry name" value="RCK_C"/>
    <property type="match status" value="2"/>
</dbReference>